<dbReference type="InterPro" id="IPR051053">
    <property type="entry name" value="ECH/Chromodomain_protein"/>
</dbReference>
<dbReference type="PANTHER" id="PTHR43684">
    <property type="match status" value="1"/>
</dbReference>
<dbReference type="CDD" id="cd06558">
    <property type="entry name" value="crotonase-like"/>
    <property type="match status" value="1"/>
</dbReference>
<dbReference type="PANTHER" id="PTHR43684:SF1">
    <property type="entry name" value="ENOYL-COA DELTA ISOMERASE 2"/>
    <property type="match status" value="1"/>
</dbReference>
<evidence type="ECO:0000256" key="3">
    <source>
        <dbReference type="ARBA" id="ARBA00023235"/>
    </source>
</evidence>
<dbReference type="PROSITE" id="PS00166">
    <property type="entry name" value="ENOYL_COA_HYDRATASE"/>
    <property type="match status" value="1"/>
</dbReference>
<dbReference type="SUPFAM" id="SSF52096">
    <property type="entry name" value="ClpP/crotonase"/>
    <property type="match status" value="1"/>
</dbReference>
<reference evidence="4" key="1">
    <citation type="journal article" date="2014" name="Front. Microbiol.">
        <title>High frequency of phylogenetically diverse reductive dehalogenase-homologous genes in deep subseafloor sedimentary metagenomes.</title>
        <authorList>
            <person name="Kawai M."/>
            <person name="Futagami T."/>
            <person name="Toyoda A."/>
            <person name="Takaki Y."/>
            <person name="Nishi S."/>
            <person name="Hori S."/>
            <person name="Arai W."/>
            <person name="Tsubouchi T."/>
            <person name="Morono Y."/>
            <person name="Uchiyama I."/>
            <person name="Ito T."/>
            <person name="Fujiyama A."/>
            <person name="Inagaki F."/>
            <person name="Takami H."/>
        </authorList>
    </citation>
    <scope>NUCLEOTIDE SEQUENCE</scope>
    <source>
        <strain evidence="4">Expedition CK06-06</strain>
    </source>
</reference>
<name>X1SUC3_9ZZZZ</name>
<dbReference type="InterPro" id="IPR029045">
    <property type="entry name" value="ClpP/crotonase-like_dom_sf"/>
</dbReference>
<dbReference type="Gene3D" id="3.90.226.10">
    <property type="entry name" value="2-enoyl-CoA Hydratase, Chain A, domain 1"/>
    <property type="match status" value="1"/>
</dbReference>
<evidence type="ECO:0000256" key="2">
    <source>
        <dbReference type="ARBA" id="ARBA00023140"/>
    </source>
</evidence>
<sequence length="230" mass="25890">MVFYGLKLIVQRKKNALNLSMKDSIAEAIWRSEHDPKVRVILIHGQEDFFTAGADISSFSELPPKKDDPWPDHLTMFRTAKKPLIAAVSGYAIGAGMTLLLHCDLVYAAENTKFRLPFTNLGLCPENGSSFLLSYIIGHHRASELLLFGEYFDAKKAYELGLVNAIFPKDQLLDNVLILAKKLAEKPPKSVQTTKYLIKKNIEIQVKEAIDVENKHFYEKTKSAEHAEAT</sequence>
<dbReference type="Pfam" id="PF00378">
    <property type="entry name" value="ECH_1"/>
    <property type="match status" value="1"/>
</dbReference>
<gene>
    <name evidence="4" type="ORF">S12H4_31279</name>
</gene>
<evidence type="ECO:0000256" key="1">
    <source>
        <dbReference type="ARBA" id="ARBA00004275"/>
    </source>
</evidence>
<dbReference type="InterPro" id="IPR018376">
    <property type="entry name" value="Enoyl-CoA_hyd/isom_CS"/>
</dbReference>
<feature type="non-terminal residue" evidence="4">
    <location>
        <position position="230"/>
    </location>
</feature>
<dbReference type="InterPro" id="IPR001753">
    <property type="entry name" value="Enoyl-CoA_hydra/iso"/>
</dbReference>
<protein>
    <recommendedName>
        <fullName evidence="5">Enoyl-CoA hydratase</fullName>
    </recommendedName>
</protein>
<evidence type="ECO:0000313" key="4">
    <source>
        <dbReference type="EMBL" id="GAI96672.1"/>
    </source>
</evidence>
<organism evidence="4">
    <name type="scientific">marine sediment metagenome</name>
    <dbReference type="NCBI Taxonomy" id="412755"/>
    <lineage>
        <taxon>unclassified sequences</taxon>
        <taxon>metagenomes</taxon>
        <taxon>ecological metagenomes</taxon>
    </lineage>
</organism>
<accession>X1SUC3</accession>
<keyword evidence="2" id="KW-0576">Peroxisome</keyword>
<dbReference type="AlphaFoldDB" id="X1SUC3"/>
<comment type="caution">
    <text evidence="4">The sequence shown here is derived from an EMBL/GenBank/DDBJ whole genome shotgun (WGS) entry which is preliminary data.</text>
</comment>
<evidence type="ECO:0008006" key="5">
    <source>
        <dbReference type="Google" id="ProtNLM"/>
    </source>
</evidence>
<dbReference type="EMBL" id="BARW01018243">
    <property type="protein sequence ID" value="GAI96672.1"/>
    <property type="molecule type" value="Genomic_DNA"/>
</dbReference>
<comment type="subcellular location">
    <subcellularLocation>
        <location evidence="1">Peroxisome</location>
    </subcellularLocation>
</comment>
<dbReference type="GO" id="GO:0004165">
    <property type="term" value="F:delta(3)-delta(2)-enoyl-CoA isomerase activity"/>
    <property type="evidence" value="ECO:0007669"/>
    <property type="project" value="UniProtKB-ARBA"/>
</dbReference>
<keyword evidence="3" id="KW-0413">Isomerase</keyword>
<proteinExistence type="predicted"/>
<dbReference type="GO" id="GO:0005777">
    <property type="term" value="C:peroxisome"/>
    <property type="evidence" value="ECO:0007669"/>
    <property type="project" value="UniProtKB-SubCell"/>
</dbReference>